<dbReference type="Gene3D" id="3.20.20.30">
    <property type="entry name" value="Luciferase-like domain"/>
    <property type="match status" value="1"/>
</dbReference>
<dbReference type="GO" id="GO:0016491">
    <property type="term" value="F:oxidoreductase activity"/>
    <property type="evidence" value="ECO:0007669"/>
    <property type="project" value="UniProtKB-KW"/>
</dbReference>
<dbReference type="SUPFAM" id="SSF51679">
    <property type="entry name" value="Bacterial luciferase-like"/>
    <property type="match status" value="1"/>
</dbReference>
<dbReference type="EMBL" id="JAYMRS010000001">
    <property type="protein sequence ID" value="MFB8767304.1"/>
    <property type="molecule type" value="Genomic_DNA"/>
</dbReference>
<comment type="caution">
    <text evidence="2">The sequence shown here is derived from an EMBL/GenBank/DDBJ whole genome shotgun (WGS) entry which is preliminary data.</text>
</comment>
<proteinExistence type="predicted"/>
<evidence type="ECO:0000313" key="3">
    <source>
        <dbReference type="Proteomes" id="UP001585053"/>
    </source>
</evidence>
<feature type="domain" description="Luciferase-like" evidence="1">
    <location>
        <begin position="18"/>
        <end position="228"/>
    </location>
</feature>
<dbReference type="PANTHER" id="PTHR43244">
    <property type="match status" value="1"/>
</dbReference>
<dbReference type="InterPro" id="IPR050564">
    <property type="entry name" value="F420-G6PD/mer"/>
</dbReference>
<keyword evidence="2" id="KW-0560">Oxidoreductase</keyword>
<accession>A0ABV5DRU3</accession>
<evidence type="ECO:0000259" key="1">
    <source>
        <dbReference type="Pfam" id="PF00296"/>
    </source>
</evidence>
<dbReference type="Pfam" id="PF00296">
    <property type="entry name" value="Bac_luciferase"/>
    <property type="match status" value="1"/>
</dbReference>
<protein>
    <submittedName>
        <fullName evidence="2">LLM class flavin-dependent oxidoreductase</fullName>
        <ecNumber evidence="2">1.-.-.-</ecNumber>
    </submittedName>
</protein>
<dbReference type="RefSeq" id="WP_376736946.1">
    <property type="nucleotide sequence ID" value="NZ_JAYMRS010000001.1"/>
</dbReference>
<dbReference type="CDD" id="cd01097">
    <property type="entry name" value="Tetrahydromethanopterin_reductase"/>
    <property type="match status" value="1"/>
</dbReference>
<evidence type="ECO:0000313" key="2">
    <source>
        <dbReference type="EMBL" id="MFB8767304.1"/>
    </source>
</evidence>
<dbReference type="Proteomes" id="UP001585053">
    <property type="component" value="Unassembled WGS sequence"/>
</dbReference>
<organism evidence="2 3">
    <name type="scientific">Nocardiopsis alba</name>
    <dbReference type="NCBI Taxonomy" id="53437"/>
    <lineage>
        <taxon>Bacteria</taxon>
        <taxon>Bacillati</taxon>
        <taxon>Actinomycetota</taxon>
        <taxon>Actinomycetes</taxon>
        <taxon>Streptosporangiales</taxon>
        <taxon>Nocardiopsidaceae</taxon>
        <taxon>Nocardiopsis</taxon>
    </lineage>
</organism>
<name>A0ABV5DRU3_9ACTN</name>
<dbReference type="InterPro" id="IPR011251">
    <property type="entry name" value="Luciferase-like_dom"/>
</dbReference>
<dbReference type="InterPro" id="IPR036661">
    <property type="entry name" value="Luciferase-like_sf"/>
</dbReference>
<sequence>MGIDYGREIGFGVFPTPEASALERTWAVVDAAERGGLDFVGIQDHPYQRRHLDTWALMATVLARTERLRVFPDVANLPLRPPAIIAKNAASLDVLSGGRFELGLGAGGFWEAIEAMGGPRRAPREAADALLEAIEVIRLLWSDRRSVRFEGEYYRLAGVKPGPAPVHDMGIWLGVLGPRLLKEVGRVADGWVPSHAYAGPERLPEMHRRIDEGAAEAGRDPASIRRVYNLWGTIGGSGTEGEPMSGPVSVWVERITGFVLESGMDTFVLGPAGESARQVELFAEEVAPAVREAVREARSRPSRSGGASRLMSDM</sequence>
<dbReference type="EC" id="1.-.-.-" evidence="2"/>
<reference evidence="2 3" key="1">
    <citation type="submission" date="2024-01" db="EMBL/GenBank/DDBJ databases">
        <title>Genome mining of biosynthetic gene clusters to explore secondary metabolites of Streptomyces sp.</title>
        <authorList>
            <person name="Baig A."/>
            <person name="Ajitkumar Shintre N."/>
            <person name="Kumar H."/>
            <person name="Anbarasu A."/>
            <person name="Ramaiah S."/>
        </authorList>
    </citation>
    <scope>NUCLEOTIDE SEQUENCE [LARGE SCALE GENOMIC DNA]</scope>
    <source>
        <strain evidence="2 3">A01</strain>
    </source>
</reference>
<keyword evidence="3" id="KW-1185">Reference proteome</keyword>
<dbReference type="PANTHER" id="PTHR43244:SF2">
    <property type="entry name" value="CONSERVED HYPOTHETICAL ALANINE AND PROLINE-RICH PROTEIN"/>
    <property type="match status" value="1"/>
</dbReference>
<gene>
    <name evidence="2" type="ORF">VSQ78_06280</name>
</gene>